<keyword evidence="12" id="KW-1185">Reference proteome</keyword>
<keyword evidence="4" id="KW-0509">mRNA transport</keyword>
<dbReference type="FunFam" id="2.130.10.10:FF:001057">
    <property type="entry name" value="Nuclear pore complex subunit Nup133, putative"/>
    <property type="match status" value="1"/>
</dbReference>
<evidence type="ECO:0000313" key="12">
    <source>
        <dbReference type="Proteomes" id="UP000256645"/>
    </source>
</evidence>
<dbReference type="OrthoDB" id="103454at2759"/>
<comment type="caution">
    <text evidence="11">The sequence shown here is derived from an EMBL/GenBank/DDBJ whole genome shotgun (WGS) entry which is preliminary data.</text>
</comment>
<evidence type="ECO:0000256" key="7">
    <source>
        <dbReference type="ARBA" id="ARBA00023242"/>
    </source>
</evidence>
<feature type="compositionally biased region" description="Low complexity" evidence="8">
    <location>
        <begin position="7"/>
        <end position="16"/>
    </location>
</feature>
<dbReference type="Gene3D" id="1.20.58.1380">
    <property type="match status" value="1"/>
</dbReference>
<sequence length="1394" mass="156021">MFSPQLNGNAAANSTRSSRRRQRPHSNEGSIAQPKAKRQRSALSDHTFIAPNGEVAPEMEETKGKIASVVRQESAKDNAVHAPKREIVVRGKKAKTGERTNRGDGSVVLTTNDTYTVSKLPALPDRLRTDITARQHGAIYSDTGYALTLTHSHAMVWPYATSIPSPETFTFALPHPSKHTSDALPLGSLVSASASSPEPGLVVVMPTGIITYWESIATAATLDLIRQQRNGVEYNIPSMLHGETAVQVLNAESAGFVIGFSTGRLAYMSVRDREGRPAISVQFLRGASGSGAGGLFGSLRNALTMSAWRGDIAAVRAGRSDKIGERNVVVATEKGKLQAWNFHRDGHNSLRADADGREAIVLAIKHANPALSDLLLESFEVLDFTFTPKSITDSQLKDQGLDDDDKGVHLLLLTSLTDGDAAHYSLVEVVLTPEEMLIGTIRTVRSYSTPASRIAACKPRLYLPNPALVAFVVFDRAVIVTSMAKQPDSPESQLRAESHLTTRSFEDVIDFREDLNVEIVGSGMEEPQPLSHDDSKSRKFKAKYPAVVMIVRGGGVVRVAATDVSKLVTNAPQVTPKSKLEQAVFFGTLDKNPLSFVGRMEQQFTAEEAGLAALELSRDILRSDTPYIPSVPASIEQNLKKRAAALRDLALHLKSTGVMKKLDRELRWRLIWDAEKMAAAANIWKSYDTRLKTKPEGQKRGLLTEIIEFIHEDYKTEPLPEAGELDRVRLWFIKDVWNLEVAVPWAYQVIKYTYQDGQKDHAFIMETLSEANDVVLGALGGAFDFRTANLKLYELQSEKLKHGILLDDYEDLPEFWTSTFYITDNIRKQADLAGMLLREYWQSANNNQRPEDSVIEKLRLESPTLIDLGIRSNLERIRWDSVQDEPQLQIQAEELKSLQDKSQHDQLTLLAEDIDLPNEAISLAEKHTILPTLAEVLMSQIVHALTYLKMPAIDKDEREYWQQRASDLQTQAEKEFTKFGAGWATALYEYHISIGAMSELLDKYQNQQRFLTQFLRSRPEYAKVAWINEVSKEKDFEQAANTLLDLGMKREQHLWSKKVELSLGKLARLASKKTYSQSNGLLIPDGGQAEFAGIHDQLALTNIQERIYKHVLPSISSAVDESAELQLALEAHGNKSLLKMRYFASILEEAMKHLLQHHVMTPGELFDLLTLMGDNGRGDEDDSIHGEEFYLALQAAHRGIQKKDDSYIAQQIIWRRCFLRDDWSKINNTDLKNDDEVSDQLRSTALYSTLRACFKNRLFDTSTNVKPLGPKDVLTASTTDLDSRFNGLDASIREFIMKDMQVESAALKPFIDTCRLEKWHQSALELAKLDFEQELSEETVDGTMMQDAAKNLEEVEKEIKELELQNASNLLHSKPNFKPRPKQNGGFRASTKLY</sequence>
<evidence type="ECO:0000256" key="1">
    <source>
        <dbReference type="ARBA" id="ARBA00004259"/>
    </source>
</evidence>
<reference evidence="11 12" key="1">
    <citation type="journal article" date="2018" name="IMA Fungus">
        <title>IMA Genome-F 9: Draft genome sequence of Annulohypoxylon stygium, Aspergillus mulundensis, Berkeleyomyces basicola (syn. Thielaviopsis basicola), Ceratocystis smalleyi, two Cercospora beticola strains, Coleophoma cylindrospora, Fusarium fracticaudum, Phialophora cf. hyalina, and Morchella septimelata.</title>
        <authorList>
            <person name="Wingfield B.D."/>
            <person name="Bills G.F."/>
            <person name="Dong Y."/>
            <person name="Huang W."/>
            <person name="Nel W.J."/>
            <person name="Swalarsk-Parry B.S."/>
            <person name="Vaghefi N."/>
            <person name="Wilken P.M."/>
            <person name="An Z."/>
            <person name="de Beer Z.W."/>
            <person name="De Vos L."/>
            <person name="Chen L."/>
            <person name="Duong T.A."/>
            <person name="Gao Y."/>
            <person name="Hammerbacher A."/>
            <person name="Kikkert J.R."/>
            <person name="Li Y."/>
            <person name="Li H."/>
            <person name="Li K."/>
            <person name="Li Q."/>
            <person name="Liu X."/>
            <person name="Ma X."/>
            <person name="Naidoo K."/>
            <person name="Pethybridge S.J."/>
            <person name="Sun J."/>
            <person name="Steenkamp E.T."/>
            <person name="van der Nest M.A."/>
            <person name="van Wyk S."/>
            <person name="Wingfield M.J."/>
            <person name="Xiong C."/>
            <person name="Yue Q."/>
            <person name="Zhang X."/>
        </authorList>
    </citation>
    <scope>NUCLEOTIDE SEQUENCE [LARGE SCALE GENOMIC DNA]</scope>
    <source>
        <strain evidence="11 12">BP6252</strain>
    </source>
</reference>
<accession>A0A3D8QGH3</accession>
<protein>
    <submittedName>
        <fullName evidence="11">Uncharacterized protein</fullName>
    </submittedName>
</protein>
<evidence type="ECO:0000256" key="4">
    <source>
        <dbReference type="ARBA" id="ARBA00022816"/>
    </source>
</evidence>
<dbReference type="GO" id="GO:0016973">
    <property type="term" value="P:poly(A)+ mRNA export from nucleus"/>
    <property type="evidence" value="ECO:0007669"/>
    <property type="project" value="TreeGrafter"/>
</dbReference>
<feature type="domain" description="Nucleoporin Nup133/Nup155-like C-terminal" evidence="9">
    <location>
        <begin position="670"/>
        <end position="1321"/>
    </location>
</feature>
<name>A0A3D8QGH3_9HELO</name>
<dbReference type="Pfam" id="PF08801">
    <property type="entry name" value="Nucleoporin_N"/>
    <property type="match status" value="1"/>
</dbReference>
<comment type="subcellular location">
    <subcellularLocation>
        <location evidence="1">Nucleus envelope</location>
    </subcellularLocation>
</comment>
<dbReference type="InterPro" id="IPR007187">
    <property type="entry name" value="Nucleoporin_Nup133/Nup155_C"/>
</dbReference>
<evidence type="ECO:0000256" key="5">
    <source>
        <dbReference type="ARBA" id="ARBA00022927"/>
    </source>
</evidence>
<keyword evidence="3" id="KW-0813">Transport</keyword>
<dbReference type="SUPFAM" id="SSF117289">
    <property type="entry name" value="Nucleoporin domain"/>
    <property type="match status" value="1"/>
</dbReference>
<proteinExistence type="inferred from homology"/>
<dbReference type="EMBL" id="PDLM01000015">
    <property type="protein sequence ID" value="RDW60922.1"/>
    <property type="molecule type" value="Genomic_DNA"/>
</dbReference>
<dbReference type="GO" id="GO:0006606">
    <property type="term" value="P:protein import into nucleus"/>
    <property type="evidence" value="ECO:0007669"/>
    <property type="project" value="TreeGrafter"/>
</dbReference>
<feature type="domain" description="Nucleoporin Nup133/Nup155-like N-terminal" evidence="10">
    <location>
        <begin position="110"/>
        <end position="557"/>
    </location>
</feature>
<evidence type="ECO:0000256" key="3">
    <source>
        <dbReference type="ARBA" id="ARBA00022448"/>
    </source>
</evidence>
<feature type="region of interest" description="Disordered" evidence="8">
    <location>
        <begin position="1"/>
        <end position="57"/>
    </location>
</feature>
<dbReference type="PANTHER" id="PTHR13405">
    <property type="entry name" value="NUCLEAR PORE COMPLEX PROTEIN NUP133"/>
    <property type="match status" value="1"/>
</dbReference>
<dbReference type="InterPro" id="IPR014908">
    <property type="entry name" value="Nucleoporin_Nup133/Nup155_N"/>
</dbReference>
<dbReference type="Pfam" id="PF03177">
    <property type="entry name" value="Nucleoporin_C"/>
    <property type="match status" value="1"/>
</dbReference>
<dbReference type="GO" id="GO:0031080">
    <property type="term" value="C:nuclear pore outer ring"/>
    <property type="evidence" value="ECO:0007669"/>
    <property type="project" value="TreeGrafter"/>
</dbReference>
<evidence type="ECO:0000256" key="2">
    <source>
        <dbReference type="ARBA" id="ARBA00005569"/>
    </source>
</evidence>
<dbReference type="STRING" id="1849047.A0A3D8QGH3"/>
<dbReference type="InterPro" id="IPR037624">
    <property type="entry name" value="Nup133-like"/>
</dbReference>
<keyword evidence="6" id="KW-0811">Translocation</keyword>
<organism evidence="11 12">
    <name type="scientific">Coleophoma cylindrospora</name>
    <dbReference type="NCBI Taxonomy" id="1849047"/>
    <lineage>
        <taxon>Eukaryota</taxon>
        <taxon>Fungi</taxon>
        <taxon>Dikarya</taxon>
        <taxon>Ascomycota</taxon>
        <taxon>Pezizomycotina</taxon>
        <taxon>Leotiomycetes</taxon>
        <taxon>Helotiales</taxon>
        <taxon>Dermateaceae</taxon>
        <taxon>Coleophoma</taxon>
    </lineage>
</organism>
<dbReference type="GO" id="GO:0000972">
    <property type="term" value="P:transcription-dependent tethering of RNA polymerase II gene DNA at nuclear periphery"/>
    <property type="evidence" value="ECO:0007669"/>
    <property type="project" value="TreeGrafter"/>
</dbReference>
<feature type="region of interest" description="Disordered" evidence="8">
    <location>
        <begin position="1370"/>
        <end position="1394"/>
    </location>
</feature>
<keyword evidence="7" id="KW-0539">Nucleus</keyword>
<evidence type="ECO:0000259" key="10">
    <source>
        <dbReference type="Pfam" id="PF08801"/>
    </source>
</evidence>
<keyword evidence="5" id="KW-0653">Protein transport</keyword>
<dbReference type="GO" id="GO:0017056">
    <property type="term" value="F:structural constituent of nuclear pore"/>
    <property type="evidence" value="ECO:0007669"/>
    <property type="project" value="InterPro"/>
</dbReference>
<evidence type="ECO:0000256" key="8">
    <source>
        <dbReference type="SAM" id="MobiDB-lite"/>
    </source>
</evidence>
<dbReference type="Proteomes" id="UP000256645">
    <property type="component" value="Unassembled WGS sequence"/>
</dbReference>
<comment type="similarity">
    <text evidence="2">Belongs to the nucleoporin Nup133 family.</text>
</comment>
<evidence type="ECO:0000259" key="9">
    <source>
        <dbReference type="Pfam" id="PF03177"/>
    </source>
</evidence>
<dbReference type="InterPro" id="IPR015943">
    <property type="entry name" value="WD40/YVTN_repeat-like_dom_sf"/>
</dbReference>
<evidence type="ECO:0000313" key="11">
    <source>
        <dbReference type="EMBL" id="RDW60922.1"/>
    </source>
</evidence>
<evidence type="ECO:0000256" key="6">
    <source>
        <dbReference type="ARBA" id="ARBA00023010"/>
    </source>
</evidence>
<dbReference type="Gene3D" id="2.130.10.10">
    <property type="entry name" value="YVTN repeat-like/Quinoprotein amine dehydrogenase"/>
    <property type="match status" value="1"/>
</dbReference>
<dbReference type="PANTHER" id="PTHR13405:SF11">
    <property type="entry name" value="NUCLEAR PORE COMPLEX PROTEIN NUP133"/>
    <property type="match status" value="1"/>
</dbReference>
<gene>
    <name evidence="11" type="ORF">BP6252_12305</name>
</gene>